<sequence>MATQDVQNVIAEGDELLDTFQQGFIDINKIRDELKNNTNATDEVTGHTNTSEDNMRDNVTRLALRIRQIKEQGARLKDNTGKFNMAEWRIAMQLYNQARFDNSLHWLIAMEKDETLDRLRNMSPDHKAAILDLEQQITAEKLTKAEASLRLNDAEMRKVAGNLTSARDNIRALENDKESLETQVANLQSSARTLEQRYNSITAQYATVKDTAGSLHKRVKELEDNIAKNADRPAAQTSEVPRLTAANKALQDTLTRKDAEISDLNVRLNSEKTGHENTERQRLQANSAGRYSQREVHTLQGLVAEGLFEIDRLEETHKDMLDHFESFKELSLETSAESYLQMVVKNEELLEQKKKSAQKDTNLEQANAELDEKAAELERVKKDCAQKDTEIAHANASLLHNRAELDEKAIELDHATEDCARKDAELEQKVTQLERATEDYAQKDTDLLHCRITLEHKEADLVQRNTNLALWLMSPKHSEQDVDLWAPLIDYLQLPVPATQPAIEQCTWWAVARKQQDASAAIPALPAGLLESVALLYSEAIADQYDEDSCAPFLTIIRCLEVAKVAPIPMIMELLRRLLTSTNRDLDHMTQFGLFLGTWQVIGLIRLRWPETESLTDIEGQCQERFQHSPPDFQLIRDLVSGVDCGKQVRSAFGNDSQDKEVPSILSATPHKYCPMQKNFLVAPTTYCWALDLRCHTILLVDKEKGGFVVKDRIYRLQGAHGEEDIVVPSEENEDLDFIFGHLI</sequence>
<organism evidence="2 3">
    <name type="scientific">Xylaria hypoxylon</name>
    <dbReference type="NCBI Taxonomy" id="37992"/>
    <lineage>
        <taxon>Eukaryota</taxon>
        <taxon>Fungi</taxon>
        <taxon>Dikarya</taxon>
        <taxon>Ascomycota</taxon>
        <taxon>Pezizomycotina</taxon>
        <taxon>Sordariomycetes</taxon>
        <taxon>Xylariomycetidae</taxon>
        <taxon>Xylariales</taxon>
        <taxon>Xylariaceae</taxon>
        <taxon>Xylaria</taxon>
    </lineage>
</organism>
<dbReference type="EMBL" id="SKBN01000067">
    <property type="protein sequence ID" value="TGJ84449.1"/>
    <property type="molecule type" value="Genomic_DNA"/>
</dbReference>
<dbReference type="STRING" id="37992.A0A4Z0YJG2"/>
<evidence type="ECO:0000313" key="3">
    <source>
        <dbReference type="Proteomes" id="UP000297716"/>
    </source>
</evidence>
<dbReference type="OrthoDB" id="4770702at2759"/>
<accession>A0A4Z0YJG2</accession>
<keyword evidence="1" id="KW-0175">Coiled coil</keyword>
<feature type="coiled-coil region" evidence="1">
    <location>
        <begin position="156"/>
        <end position="204"/>
    </location>
</feature>
<evidence type="ECO:0000256" key="1">
    <source>
        <dbReference type="SAM" id="Coils"/>
    </source>
</evidence>
<dbReference type="Proteomes" id="UP000297716">
    <property type="component" value="Unassembled WGS sequence"/>
</dbReference>
<proteinExistence type="predicted"/>
<keyword evidence="3" id="KW-1185">Reference proteome</keyword>
<dbReference type="AlphaFoldDB" id="A0A4Z0YJG2"/>
<gene>
    <name evidence="2" type="ORF">E0Z10_g4297</name>
</gene>
<evidence type="ECO:0000313" key="2">
    <source>
        <dbReference type="EMBL" id="TGJ84449.1"/>
    </source>
</evidence>
<protein>
    <submittedName>
        <fullName evidence="2">Uncharacterized protein</fullName>
    </submittedName>
</protein>
<reference evidence="2 3" key="1">
    <citation type="submission" date="2019-03" db="EMBL/GenBank/DDBJ databases">
        <title>Draft genome sequence of Xylaria hypoxylon DSM 108379, a ubiquitous saprotrophic-parasitic fungi on hardwood.</title>
        <authorList>
            <person name="Buettner E."/>
            <person name="Leonhardt S."/>
            <person name="Gebauer A.M."/>
            <person name="Liers C."/>
            <person name="Hofrichter M."/>
            <person name="Kellner H."/>
        </authorList>
    </citation>
    <scope>NUCLEOTIDE SEQUENCE [LARGE SCALE GENOMIC DNA]</scope>
    <source>
        <strain evidence="2 3">DSM 108379</strain>
    </source>
</reference>
<name>A0A4Z0YJG2_9PEZI</name>
<comment type="caution">
    <text evidence="2">The sequence shown here is derived from an EMBL/GenBank/DDBJ whole genome shotgun (WGS) entry which is preliminary data.</text>
</comment>
<dbReference type="Gene3D" id="1.10.287.1490">
    <property type="match status" value="1"/>
</dbReference>
<feature type="coiled-coil region" evidence="1">
    <location>
        <begin position="349"/>
        <end position="390"/>
    </location>
</feature>